<comment type="similarity">
    <text evidence="1 2">Belongs to the glycosyl hydrolase 12 (cellulase H) family.</text>
</comment>
<dbReference type="EMBL" id="JACCJC010000064">
    <property type="protein sequence ID" value="KAF6230871.1"/>
    <property type="molecule type" value="Genomic_DNA"/>
</dbReference>
<feature type="signal peptide" evidence="4">
    <location>
        <begin position="1"/>
        <end position="27"/>
    </location>
</feature>
<evidence type="ECO:0000256" key="3">
    <source>
        <dbReference type="SAM" id="MobiDB-lite"/>
    </source>
</evidence>
<dbReference type="Pfam" id="PF01670">
    <property type="entry name" value="Glyco_hydro_12"/>
    <property type="match status" value="1"/>
</dbReference>
<organism evidence="5 6">
    <name type="scientific">Letharia columbiana</name>
    <dbReference type="NCBI Taxonomy" id="112416"/>
    <lineage>
        <taxon>Eukaryota</taxon>
        <taxon>Fungi</taxon>
        <taxon>Dikarya</taxon>
        <taxon>Ascomycota</taxon>
        <taxon>Pezizomycotina</taxon>
        <taxon>Lecanoromycetes</taxon>
        <taxon>OSLEUM clade</taxon>
        <taxon>Lecanoromycetidae</taxon>
        <taxon>Lecanorales</taxon>
        <taxon>Lecanorineae</taxon>
        <taxon>Parmeliaceae</taxon>
        <taxon>Letharia</taxon>
    </lineage>
</organism>
<protein>
    <submittedName>
        <fullName evidence="5">Uncharacterized protein</fullName>
    </submittedName>
</protein>
<dbReference type="GO" id="GO:0000272">
    <property type="term" value="P:polysaccharide catabolic process"/>
    <property type="evidence" value="ECO:0007669"/>
    <property type="project" value="UniProtKB-KW"/>
</dbReference>
<feature type="region of interest" description="Disordered" evidence="3">
    <location>
        <begin position="279"/>
        <end position="317"/>
    </location>
</feature>
<dbReference type="Gene3D" id="2.60.120.180">
    <property type="match status" value="1"/>
</dbReference>
<dbReference type="OrthoDB" id="89349at2759"/>
<keyword evidence="2" id="KW-0624">Polysaccharide degradation</keyword>
<accession>A0A8H6FLR2</accession>
<keyword evidence="2" id="KW-0119">Carbohydrate metabolism</keyword>
<keyword evidence="6" id="KW-1185">Reference proteome</keyword>
<keyword evidence="4" id="KW-0732">Signal</keyword>
<keyword evidence="2" id="KW-0378">Hydrolase</keyword>
<dbReference type="PANTHER" id="PTHR34002:SF11">
    <property type="entry name" value="CONCANAVALIN A-LIKE LECTIN_GLUCANASE"/>
    <property type="match status" value="1"/>
</dbReference>
<dbReference type="InterPro" id="IPR013319">
    <property type="entry name" value="GH11/12"/>
</dbReference>
<evidence type="ECO:0000256" key="1">
    <source>
        <dbReference type="ARBA" id="ARBA00005519"/>
    </source>
</evidence>
<name>A0A8H6FLR2_9LECA</name>
<keyword evidence="2" id="KW-0326">Glycosidase</keyword>
<dbReference type="RefSeq" id="XP_037160304.1">
    <property type="nucleotide sequence ID" value="XM_037312872.1"/>
</dbReference>
<evidence type="ECO:0000256" key="4">
    <source>
        <dbReference type="SAM" id="SignalP"/>
    </source>
</evidence>
<dbReference type="GO" id="GO:0008810">
    <property type="term" value="F:cellulase activity"/>
    <property type="evidence" value="ECO:0007669"/>
    <property type="project" value="InterPro"/>
</dbReference>
<dbReference type="InterPro" id="IPR002594">
    <property type="entry name" value="GH12"/>
</dbReference>
<dbReference type="Proteomes" id="UP000578531">
    <property type="component" value="Unassembled WGS sequence"/>
</dbReference>
<dbReference type="SUPFAM" id="SSF49899">
    <property type="entry name" value="Concanavalin A-like lectins/glucanases"/>
    <property type="match status" value="1"/>
</dbReference>
<feature type="chain" id="PRO_5034455578" evidence="4">
    <location>
        <begin position="28"/>
        <end position="356"/>
    </location>
</feature>
<sequence>MSLVKSSLYNVIFLVVAFTSSVQLTAAQAVLCGQYQNLTSTSGQYMSKSKVKDEKDGTAFSTTWIWGANDTYASDTRVHSYANVKSRSAVLPVMLSNISGITVSANWAMYPSGTGNPNTFDIDGLDAIGAKADVTLDFFLDPDKNQSTNVTNPKFEVMIWFAALDETEPIGYASGSAGSAILDGKNYTLFAGQNTQVDGMDNQPGQEVFSFVAPKNMTSFSQLNVLPLFQYLMDGGKMANSTYLGTAQFGTEAFHTDGKNVTFEASGIDLTVQTTLVPPAKSTATPTKSSTAPTKSSTASTKSSTATAKSSTVPAKGNTVPVKSNAVSLKGVEGIVCCWGLFEAAIGGWMLWSWML</sequence>
<dbReference type="PANTHER" id="PTHR34002">
    <property type="entry name" value="BLR1656 PROTEIN"/>
    <property type="match status" value="1"/>
</dbReference>
<dbReference type="InterPro" id="IPR013320">
    <property type="entry name" value="ConA-like_dom_sf"/>
</dbReference>
<evidence type="ECO:0000256" key="2">
    <source>
        <dbReference type="RuleBase" id="RU361163"/>
    </source>
</evidence>
<dbReference type="GeneID" id="59292633"/>
<evidence type="ECO:0000313" key="5">
    <source>
        <dbReference type="EMBL" id="KAF6230871.1"/>
    </source>
</evidence>
<gene>
    <name evidence="5" type="ORF">HO173_010987</name>
</gene>
<reference evidence="5 6" key="1">
    <citation type="journal article" date="2020" name="Genomics">
        <title>Complete, high-quality genomes from long-read metagenomic sequencing of two wolf lichen thalli reveals enigmatic genome architecture.</title>
        <authorList>
            <person name="McKenzie S.K."/>
            <person name="Walston R.F."/>
            <person name="Allen J.L."/>
        </authorList>
    </citation>
    <scope>NUCLEOTIDE SEQUENCE [LARGE SCALE GENOMIC DNA]</scope>
    <source>
        <strain evidence="5">WasteWater2</strain>
    </source>
</reference>
<comment type="caution">
    <text evidence="5">The sequence shown here is derived from an EMBL/GenBank/DDBJ whole genome shotgun (WGS) entry which is preliminary data.</text>
</comment>
<evidence type="ECO:0000313" key="6">
    <source>
        <dbReference type="Proteomes" id="UP000578531"/>
    </source>
</evidence>
<feature type="compositionally biased region" description="Low complexity" evidence="3">
    <location>
        <begin position="279"/>
        <end position="316"/>
    </location>
</feature>
<proteinExistence type="inferred from homology"/>
<dbReference type="AlphaFoldDB" id="A0A8H6FLR2"/>